<keyword evidence="2" id="KW-1185">Reference proteome</keyword>
<dbReference type="InterPro" id="IPR000092">
    <property type="entry name" value="Polyprenyl_synt"/>
</dbReference>
<gene>
    <name evidence="1" type="ORF">F3087_26790</name>
</gene>
<dbReference type="GO" id="GO:0008299">
    <property type="term" value="P:isoprenoid biosynthetic process"/>
    <property type="evidence" value="ECO:0007669"/>
    <property type="project" value="InterPro"/>
</dbReference>
<sequence length="83" mass="9050">MIAPLPAPAAEPLDLPSIRCGVDAVLTDFLQHKVRTETETALSAGEAFQQRDDLLGAFGTPELTGMPTLDDLRECKHTTEKMR</sequence>
<protein>
    <submittedName>
        <fullName evidence="1">Uncharacterized protein</fullName>
    </submittedName>
</protein>
<evidence type="ECO:0000313" key="2">
    <source>
        <dbReference type="Proteomes" id="UP000323876"/>
    </source>
</evidence>
<dbReference type="Pfam" id="PF00348">
    <property type="entry name" value="polyprenyl_synt"/>
    <property type="match status" value="1"/>
</dbReference>
<dbReference type="OrthoDB" id="4497239at2"/>
<comment type="caution">
    <text evidence="1">The sequence shown here is derived from an EMBL/GenBank/DDBJ whole genome shotgun (WGS) entry which is preliminary data.</text>
</comment>
<evidence type="ECO:0000313" key="1">
    <source>
        <dbReference type="EMBL" id="KAA8886199.1"/>
    </source>
</evidence>
<dbReference type="SUPFAM" id="SSF48576">
    <property type="entry name" value="Terpenoid synthases"/>
    <property type="match status" value="1"/>
</dbReference>
<proteinExistence type="predicted"/>
<accession>A0A5N0ECG8</accession>
<dbReference type="AlphaFoldDB" id="A0A5N0ECG8"/>
<reference evidence="1 2" key="1">
    <citation type="submission" date="2019-09" db="EMBL/GenBank/DDBJ databases">
        <authorList>
            <person name="Wang X."/>
        </authorList>
    </citation>
    <scope>NUCLEOTIDE SEQUENCE [LARGE SCALE GENOMIC DNA]</scope>
    <source>
        <strain evidence="1 2">CICC 11023</strain>
    </source>
</reference>
<dbReference type="EMBL" id="VXLC01000014">
    <property type="protein sequence ID" value="KAA8886199.1"/>
    <property type="molecule type" value="Genomic_DNA"/>
</dbReference>
<dbReference type="Gene3D" id="1.10.600.10">
    <property type="entry name" value="Farnesyl Diphosphate Synthase"/>
    <property type="match status" value="1"/>
</dbReference>
<dbReference type="RefSeq" id="WP_150404771.1">
    <property type="nucleotide sequence ID" value="NZ_VXLC01000014.1"/>
</dbReference>
<dbReference type="GO" id="GO:0004659">
    <property type="term" value="F:prenyltransferase activity"/>
    <property type="evidence" value="ECO:0007669"/>
    <property type="project" value="InterPro"/>
</dbReference>
<name>A0A5N0ECG8_9NOCA</name>
<organism evidence="1 2">
    <name type="scientific">Nocardia colli</name>
    <dbReference type="NCBI Taxonomy" id="2545717"/>
    <lineage>
        <taxon>Bacteria</taxon>
        <taxon>Bacillati</taxon>
        <taxon>Actinomycetota</taxon>
        <taxon>Actinomycetes</taxon>
        <taxon>Mycobacteriales</taxon>
        <taxon>Nocardiaceae</taxon>
        <taxon>Nocardia</taxon>
    </lineage>
</organism>
<dbReference type="InterPro" id="IPR008949">
    <property type="entry name" value="Isoprenoid_synthase_dom_sf"/>
</dbReference>
<dbReference type="Proteomes" id="UP000323876">
    <property type="component" value="Unassembled WGS sequence"/>
</dbReference>